<name>A0A6J1RWM8_FRAOC</name>
<dbReference type="AlphaFoldDB" id="A0A6J1RWM8"/>
<dbReference type="Proteomes" id="UP000504606">
    <property type="component" value="Unplaced"/>
</dbReference>
<sequence>MDFDSDINAAQQVLLRSAYVSKKLTEDEKLQTLCEQMTAVLNGAKDYNQQNIFLFILLNSDADYVDIVAEDENFSHLIDTIPRLSHALILRVILGSGGLLFLQDLVAFAPPTISLTVMETLHTLTDLKQKPQFAITELANACFHKLFLCNGENMETVHKFLTFFKLCQSENFEWMRLINEVEWKARRVIHNLRICVFCMKENYEKQCDTWNGFMIKSSKDEMNNCSINGPKLQSVEEVITECRNIVIEQCVGVLQELTIDDWLEMAEFELDCYQDKIRNLAYEAKEFLEHFEDHKNLVDFTPLFEVLEPFAVKPHREEEKESSPDIQKVRLMLSNNATKSQKWMKEFLNFSCVLEDSDNFIIIENNCGLLDCQDVEHLLEKIISYIGSENVNEDVKERLKCLHYKVVKVLPPEKLAQVHKNFMEKYGLSTILRCTDFTALLRSAFNRTTFKDQESVNEWQCEFIALSMMDFGEFLREALLMALENTDLTHHLSRVFNLMRPMSEKMTPDLIFEMSQKLTYKPNKLDNFPVLVQQLVEHKVLCGEVFFKKYVTSAINEAIDSNNWSSVYMWITTIDLLVPFFYSPGGSCTNVVILILYLLQVMEFSQQQIDIFSKKCIQTREKTISILEQLKTFDLNEAESSWLKSYGFEYSMLTKCYLEQWCSTEATDSSFAATYELCFNSHVKTTETAAFILFEMLPSLCAHEWKGIASVLKQHFTYHDDPAYSIFQSFSQAIFLLLSACSKIDYEVCPNYLLCLNYSVSCFAVILKLKVLPELKTPNYVKVLEESLHLLSQFPAEVWSRGGMDILPDVMSLIGQIPLELENFNQLSSIVSKAPLNEGSTLLKNRLKTVFEGIVGENGEKETTG</sequence>
<protein>
    <submittedName>
        <fullName evidence="2">Uncharacterized protein LOC113202973 isoform X1</fullName>
    </submittedName>
    <submittedName>
        <fullName evidence="3">Uncharacterized protein LOC113202973 isoform X2</fullName>
    </submittedName>
</protein>
<dbReference type="OrthoDB" id="6588253at2759"/>
<evidence type="ECO:0000313" key="3">
    <source>
        <dbReference type="RefSeq" id="XP_052125648.1"/>
    </source>
</evidence>
<dbReference type="GeneID" id="113202973"/>
<gene>
    <name evidence="2 3" type="primary">LOC113202973</name>
</gene>
<proteinExistence type="predicted"/>
<evidence type="ECO:0000313" key="1">
    <source>
        <dbReference type="Proteomes" id="UP000504606"/>
    </source>
</evidence>
<dbReference type="RefSeq" id="XP_052125648.1">
    <property type="nucleotide sequence ID" value="XM_052269688.1"/>
</dbReference>
<dbReference type="KEGG" id="foc:113202973"/>
<keyword evidence="1" id="KW-1185">Reference proteome</keyword>
<reference evidence="2 3" key="1">
    <citation type="submission" date="2025-04" db="UniProtKB">
        <authorList>
            <consortium name="RefSeq"/>
        </authorList>
    </citation>
    <scope>IDENTIFICATION</scope>
    <source>
        <tissue evidence="2 3">Whole organism</tissue>
    </source>
</reference>
<organism evidence="1 2">
    <name type="scientific">Frankliniella occidentalis</name>
    <name type="common">Western flower thrips</name>
    <name type="synonym">Euthrips occidentalis</name>
    <dbReference type="NCBI Taxonomy" id="133901"/>
    <lineage>
        <taxon>Eukaryota</taxon>
        <taxon>Metazoa</taxon>
        <taxon>Ecdysozoa</taxon>
        <taxon>Arthropoda</taxon>
        <taxon>Hexapoda</taxon>
        <taxon>Insecta</taxon>
        <taxon>Pterygota</taxon>
        <taxon>Neoptera</taxon>
        <taxon>Paraneoptera</taxon>
        <taxon>Thysanoptera</taxon>
        <taxon>Terebrantia</taxon>
        <taxon>Thripoidea</taxon>
        <taxon>Thripidae</taxon>
        <taxon>Frankliniella</taxon>
    </lineage>
</organism>
<accession>A0A6J1RWM8</accession>
<dbReference type="RefSeq" id="XP_026273222.1">
    <property type="nucleotide sequence ID" value="XM_026417437.2"/>
</dbReference>
<evidence type="ECO:0000313" key="2">
    <source>
        <dbReference type="RefSeq" id="XP_026273222.1"/>
    </source>
</evidence>